<accession>A0A1I0P9Q0</accession>
<dbReference type="OrthoDB" id="168411at2157"/>
<feature type="transmembrane region" description="Helical" evidence="2">
    <location>
        <begin position="19"/>
        <end position="38"/>
    </location>
</feature>
<dbReference type="AlphaFoldDB" id="A0A1I0P9Q0"/>
<protein>
    <submittedName>
        <fullName evidence="3">Uncharacterized protein</fullName>
    </submittedName>
</protein>
<dbReference type="RefSeq" id="WP_049988756.1">
    <property type="nucleotide sequence ID" value="NZ_FOIS01000003.1"/>
</dbReference>
<organism evidence="3 4">
    <name type="scientific">Natrinema salifodinae</name>
    <dbReference type="NCBI Taxonomy" id="1202768"/>
    <lineage>
        <taxon>Archaea</taxon>
        <taxon>Methanobacteriati</taxon>
        <taxon>Methanobacteriota</taxon>
        <taxon>Stenosarchaea group</taxon>
        <taxon>Halobacteria</taxon>
        <taxon>Halobacteriales</taxon>
        <taxon>Natrialbaceae</taxon>
        <taxon>Natrinema</taxon>
    </lineage>
</organism>
<keyword evidence="2" id="KW-0812">Transmembrane</keyword>
<evidence type="ECO:0000313" key="3">
    <source>
        <dbReference type="EMBL" id="SEW11018.1"/>
    </source>
</evidence>
<keyword evidence="2" id="KW-0472">Membrane</keyword>
<dbReference type="EMBL" id="FOIS01000003">
    <property type="protein sequence ID" value="SEW11018.1"/>
    <property type="molecule type" value="Genomic_DNA"/>
</dbReference>
<evidence type="ECO:0000256" key="1">
    <source>
        <dbReference type="SAM" id="MobiDB-lite"/>
    </source>
</evidence>
<dbReference type="Proteomes" id="UP000183275">
    <property type="component" value="Unassembled WGS sequence"/>
</dbReference>
<name>A0A1I0P9Q0_9EURY</name>
<reference evidence="4" key="1">
    <citation type="submission" date="2016-10" db="EMBL/GenBank/DDBJ databases">
        <authorList>
            <person name="Varghese N."/>
        </authorList>
    </citation>
    <scope>NUCLEOTIDE SEQUENCE [LARGE SCALE GENOMIC DNA]</scope>
    <source>
        <strain evidence="4">CGMCC 1.12284</strain>
    </source>
</reference>
<dbReference type="eggNOG" id="arCOG10318">
    <property type="taxonomic scope" value="Archaea"/>
</dbReference>
<keyword evidence="4" id="KW-1185">Reference proteome</keyword>
<proteinExistence type="predicted"/>
<feature type="region of interest" description="Disordered" evidence="1">
    <location>
        <begin position="89"/>
        <end position="118"/>
    </location>
</feature>
<keyword evidence="2" id="KW-1133">Transmembrane helix</keyword>
<sequence length="118" mass="12261">MIGAYTIGKKAVTFGYRRYGIPGAIASGGAALAGYVIVRRALQSAANSENVDSAIDADELRSAVENEGLSAVADRDTLDQSIDADRIGSTFDMDDVQSSAESETEEFTDNSGDSGGSE</sequence>
<evidence type="ECO:0000313" key="4">
    <source>
        <dbReference type="Proteomes" id="UP000183275"/>
    </source>
</evidence>
<evidence type="ECO:0000256" key="2">
    <source>
        <dbReference type="SAM" id="Phobius"/>
    </source>
</evidence>
<gene>
    <name evidence="3" type="ORF">SAMN05216285_2313</name>
</gene>